<dbReference type="Pfam" id="PF18975">
    <property type="entry name" value="DUF5711"/>
    <property type="match status" value="1"/>
</dbReference>
<dbReference type="AlphaFoldDB" id="A0A9D1IYT0"/>
<gene>
    <name evidence="2" type="ORF">IAD36_02205</name>
</gene>
<evidence type="ECO:0000313" key="3">
    <source>
        <dbReference type="Proteomes" id="UP000824238"/>
    </source>
</evidence>
<dbReference type="EMBL" id="DVHH01000059">
    <property type="protein sequence ID" value="HIR54400.1"/>
    <property type="molecule type" value="Genomic_DNA"/>
</dbReference>
<reference evidence="2" key="2">
    <citation type="journal article" date="2021" name="PeerJ">
        <title>Extensive microbial diversity within the chicken gut microbiome revealed by metagenomics and culture.</title>
        <authorList>
            <person name="Gilroy R."/>
            <person name="Ravi A."/>
            <person name="Getino M."/>
            <person name="Pursley I."/>
            <person name="Horton D.L."/>
            <person name="Alikhan N.F."/>
            <person name="Baker D."/>
            <person name="Gharbi K."/>
            <person name="Hall N."/>
            <person name="Watson M."/>
            <person name="Adriaenssens E.M."/>
            <person name="Foster-Nyarko E."/>
            <person name="Jarju S."/>
            <person name="Secka A."/>
            <person name="Antonio M."/>
            <person name="Oren A."/>
            <person name="Chaudhuri R.R."/>
            <person name="La Ragione R."/>
            <person name="Hildebrand F."/>
            <person name="Pallen M.J."/>
        </authorList>
    </citation>
    <scope>NUCLEOTIDE SEQUENCE</scope>
    <source>
        <strain evidence="2">ChiGjej3B3-7149</strain>
    </source>
</reference>
<proteinExistence type="predicted"/>
<organism evidence="2 3">
    <name type="scientific">Candidatus Scatomorpha intestinigallinarum</name>
    <dbReference type="NCBI Taxonomy" id="2840923"/>
    <lineage>
        <taxon>Bacteria</taxon>
        <taxon>Bacillati</taxon>
        <taxon>Bacillota</taxon>
        <taxon>Clostridia</taxon>
        <taxon>Eubacteriales</taxon>
        <taxon>Candidatus Scatomorpha</taxon>
    </lineage>
</organism>
<dbReference type="SUPFAM" id="SSF82171">
    <property type="entry name" value="DPP6 N-terminal domain-like"/>
    <property type="match status" value="1"/>
</dbReference>
<protein>
    <recommendedName>
        <fullName evidence="4">WD40 repeat domain-containing protein</fullName>
    </recommendedName>
</protein>
<dbReference type="Proteomes" id="UP000824238">
    <property type="component" value="Unassembled WGS sequence"/>
</dbReference>
<comment type="caution">
    <text evidence="2">The sequence shown here is derived from an EMBL/GenBank/DDBJ whole genome shotgun (WGS) entry which is preliminary data.</text>
</comment>
<name>A0A9D1IYT0_9FIRM</name>
<keyword evidence="1" id="KW-0732">Signal</keyword>
<evidence type="ECO:0000256" key="1">
    <source>
        <dbReference type="SAM" id="SignalP"/>
    </source>
</evidence>
<accession>A0A9D1IYT0</accession>
<dbReference type="InterPro" id="IPR043765">
    <property type="entry name" value="DUF5711"/>
</dbReference>
<evidence type="ECO:0000313" key="2">
    <source>
        <dbReference type="EMBL" id="HIR54400.1"/>
    </source>
</evidence>
<feature type="chain" id="PRO_5038932089" description="WD40 repeat domain-containing protein" evidence="1">
    <location>
        <begin position="31"/>
        <end position="350"/>
    </location>
</feature>
<feature type="signal peptide" evidence="1">
    <location>
        <begin position="1"/>
        <end position="30"/>
    </location>
</feature>
<reference evidence="2" key="1">
    <citation type="submission" date="2020-10" db="EMBL/GenBank/DDBJ databases">
        <authorList>
            <person name="Gilroy R."/>
        </authorList>
    </citation>
    <scope>NUCLEOTIDE SEQUENCE</scope>
    <source>
        <strain evidence="2">ChiGjej3B3-7149</strain>
    </source>
</reference>
<evidence type="ECO:0008006" key="4">
    <source>
        <dbReference type="Google" id="ProtNLM"/>
    </source>
</evidence>
<sequence length="350" mass="36484">MKHPAKLRLRLRGAAALLALLALAAGAVFALRGRAQAAEWAFEPEPGQVFAAFGNSFAACSSTQLQIYGPEGELCLRAELPQPAPALAASDTRLAVWSAGGESFSVFDAQGGLGSVEAEGELLDLRLRGDMAVAAVMGGEGLGLVTVYDGLLRPVYRWHAQTAWPLATELSPEGDALAVLAASEAGGQLRLFSLGSEEERARFESPGEYFIDLAWMDGGLCLLSEDRAVFLDEGGAQTGEYRFGSARLRDCAFGGDFALLVLEEAGQVSLVSLDASGGLIAQLSPGRDFVSAEAEKDKIAVLYSDGAAVYNKNLRERGSGAQAAGAQALLLRGDGETLAVFAGAVRTGLA</sequence>